<dbReference type="Proteomes" id="UP000178162">
    <property type="component" value="Unassembled WGS sequence"/>
</dbReference>
<comment type="caution">
    <text evidence="7">The sequence shown here is derived from an EMBL/GenBank/DDBJ whole genome shotgun (WGS) entry which is preliminary data.</text>
</comment>
<gene>
    <name evidence="7" type="ORF">A2134_03425</name>
</gene>
<feature type="transmembrane region" description="Helical" evidence="5">
    <location>
        <begin position="30"/>
        <end position="52"/>
    </location>
</feature>
<organism evidence="7 8">
    <name type="scientific">Candidatus Woykebacteria bacterium RBG_16_39_9b</name>
    <dbReference type="NCBI Taxonomy" id="1802595"/>
    <lineage>
        <taxon>Bacteria</taxon>
        <taxon>Candidatus Woykeibacteriota</taxon>
    </lineage>
</organism>
<dbReference type="EMBL" id="MHCR01000014">
    <property type="protein sequence ID" value="OGY25589.1"/>
    <property type="molecule type" value="Genomic_DNA"/>
</dbReference>
<dbReference type="InterPro" id="IPR007016">
    <property type="entry name" value="O-antigen_ligase-rel_domated"/>
</dbReference>
<evidence type="ECO:0000313" key="8">
    <source>
        <dbReference type="Proteomes" id="UP000178162"/>
    </source>
</evidence>
<feature type="transmembrane region" description="Helical" evidence="5">
    <location>
        <begin position="195"/>
        <end position="215"/>
    </location>
</feature>
<feature type="transmembrane region" description="Helical" evidence="5">
    <location>
        <begin position="163"/>
        <end position="183"/>
    </location>
</feature>
<feature type="transmembrane region" description="Helical" evidence="5">
    <location>
        <begin position="324"/>
        <end position="346"/>
    </location>
</feature>
<dbReference type="InterPro" id="IPR051533">
    <property type="entry name" value="WaaL-like"/>
</dbReference>
<evidence type="ECO:0000256" key="3">
    <source>
        <dbReference type="ARBA" id="ARBA00022989"/>
    </source>
</evidence>
<dbReference type="STRING" id="1802595.A2134_03425"/>
<dbReference type="GO" id="GO:0016020">
    <property type="term" value="C:membrane"/>
    <property type="evidence" value="ECO:0007669"/>
    <property type="project" value="UniProtKB-SubCell"/>
</dbReference>
<keyword evidence="2 5" id="KW-0812">Transmembrane</keyword>
<keyword evidence="3 5" id="KW-1133">Transmembrane helix</keyword>
<keyword evidence="4 5" id="KW-0472">Membrane</keyword>
<evidence type="ECO:0000256" key="5">
    <source>
        <dbReference type="SAM" id="Phobius"/>
    </source>
</evidence>
<accession>A0A1G1WD17</accession>
<proteinExistence type="predicted"/>
<dbReference type="PANTHER" id="PTHR37422">
    <property type="entry name" value="TEICHURONIC ACID BIOSYNTHESIS PROTEIN TUAE"/>
    <property type="match status" value="1"/>
</dbReference>
<dbReference type="PANTHER" id="PTHR37422:SF13">
    <property type="entry name" value="LIPOPOLYSACCHARIDE BIOSYNTHESIS PROTEIN PA4999-RELATED"/>
    <property type="match status" value="1"/>
</dbReference>
<evidence type="ECO:0000259" key="6">
    <source>
        <dbReference type="Pfam" id="PF04932"/>
    </source>
</evidence>
<name>A0A1G1WD17_9BACT</name>
<comment type="subcellular location">
    <subcellularLocation>
        <location evidence="1">Membrane</location>
        <topology evidence="1">Multi-pass membrane protein</topology>
    </subcellularLocation>
</comment>
<feature type="transmembrane region" description="Helical" evidence="5">
    <location>
        <begin position="235"/>
        <end position="253"/>
    </location>
</feature>
<evidence type="ECO:0000313" key="7">
    <source>
        <dbReference type="EMBL" id="OGY25589.1"/>
    </source>
</evidence>
<feature type="transmembrane region" description="Helical" evidence="5">
    <location>
        <begin position="358"/>
        <end position="375"/>
    </location>
</feature>
<evidence type="ECO:0000256" key="1">
    <source>
        <dbReference type="ARBA" id="ARBA00004141"/>
    </source>
</evidence>
<evidence type="ECO:0000256" key="2">
    <source>
        <dbReference type="ARBA" id="ARBA00022692"/>
    </source>
</evidence>
<evidence type="ECO:0000256" key="4">
    <source>
        <dbReference type="ARBA" id="ARBA00023136"/>
    </source>
</evidence>
<feature type="transmembrane region" description="Helical" evidence="5">
    <location>
        <begin position="381"/>
        <end position="397"/>
    </location>
</feature>
<dbReference type="Pfam" id="PF04932">
    <property type="entry name" value="Wzy_C"/>
    <property type="match status" value="1"/>
</dbReference>
<dbReference type="AlphaFoldDB" id="A0A1G1WD17"/>
<sequence>MKILKILLLFSLLTIPIGQLGRIELTQDIVALPADIIIPILLFLWLIWALGVKRKLPLPPSSSFILLFFLWATISLGFGARYLAGNQTIVSGLFLLRAIEYTGLYFVSWYIITQEPQFKKTVVRFLLGIGIVVALLGFFQLVIIPDFTELALKGGWDPHQGRILSTFFDPNFVGGFFAFNLFLGTSLFLEEKNPLTKIILVSTIVILFIALLLTFSRSSYLAFLVGSFVIGLLRSKRLFLTLILFFAISVLFIPRIQSRIIGAINIDETSKTRITSWKRASVVVADHPIFGVGFNSYLFAQERYGFINFEKPPTHGSSGVDSSLLLVLVTTGFVGLIIYLGIWTGFLLKAWRFKNKPLGLATLSIIIALAVHSQFVNSLFFPQIMGWIFPLIGVFIGEKDENY</sequence>
<feature type="transmembrane region" description="Helical" evidence="5">
    <location>
        <begin position="280"/>
        <end position="300"/>
    </location>
</feature>
<feature type="transmembrane region" description="Helical" evidence="5">
    <location>
        <begin position="89"/>
        <end position="111"/>
    </location>
</feature>
<feature type="transmembrane region" description="Helical" evidence="5">
    <location>
        <begin position="64"/>
        <end position="83"/>
    </location>
</feature>
<protein>
    <recommendedName>
        <fullName evidence="6">O-antigen ligase-related domain-containing protein</fullName>
    </recommendedName>
</protein>
<feature type="transmembrane region" description="Helical" evidence="5">
    <location>
        <begin position="123"/>
        <end position="143"/>
    </location>
</feature>
<reference evidence="7 8" key="1">
    <citation type="journal article" date="2016" name="Nat. Commun.">
        <title>Thousands of microbial genomes shed light on interconnected biogeochemical processes in an aquifer system.</title>
        <authorList>
            <person name="Anantharaman K."/>
            <person name="Brown C.T."/>
            <person name="Hug L.A."/>
            <person name="Sharon I."/>
            <person name="Castelle C.J."/>
            <person name="Probst A.J."/>
            <person name="Thomas B.C."/>
            <person name="Singh A."/>
            <person name="Wilkins M.J."/>
            <person name="Karaoz U."/>
            <person name="Brodie E.L."/>
            <person name="Williams K.H."/>
            <person name="Hubbard S.S."/>
            <person name="Banfield J.F."/>
        </authorList>
    </citation>
    <scope>NUCLEOTIDE SEQUENCE [LARGE SCALE GENOMIC DNA]</scope>
</reference>
<feature type="domain" description="O-antigen ligase-related" evidence="6">
    <location>
        <begin position="204"/>
        <end position="340"/>
    </location>
</feature>